<evidence type="ECO:0000259" key="2">
    <source>
        <dbReference type="PROSITE" id="PS50940"/>
    </source>
</evidence>
<name>A0A8K0JZU9_LADFU</name>
<dbReference type="Proteomes" id="UP000792457">
    <property type="component" value="Unassembled WGS sequence"/>
</dbReference>
<protein>
    <recommendedName>
        <fullName evidence="2">Chitin-binding type-2 domain-containing protein</fullName>
    </recommendedName>
</protein>
<keyword evidence="4" id="KW-1185">Reference proteome</keyword>
<keyword evidence="1" id="KW-0732">Signal</keyword>
<dbReference type="GO" id="GO:0008061">
    <property type="term" value="F:chitin binding"/>
    <property type="evidence" value="ECO:0007669"/>
    <property type="project" value="InterPro"/>
</dbReference>
<dbReference type="Gene3D" id="2.170.140.10">
    <property type="entry name" value="Chitin binding domain"/>
    <property type="match status" value="1"/>
</dbReference>
<dbReference type="SUPFAM" id="SSF57625">
    <property type="entry name" value="Invertebrate chitin-binding proteins"/>
    <property type="match status" value="1"/>
</dbReference>
<accession>A0A8K0JZU9</accession>
<reference evidence="3" key="2">
    <citation type="submission" date="2017-10" db="EMBL/GenBank/DDBJ databases">
        <title>Ladona fulva Genome sequencing and assembly.</title>
        <authorList>
            <person name="Murali S."/>
            <person name="Richards S."/>
            <person name="Bandaranaike D."/>
            <person name="Bellair M."/>
            <person name="Blankenburg K."/>
            <person name="Chao H."/>
            <person name="Dinh H."/>
            <person name="Doddapaneni H."/>
            <person name="Dugan-Rocha S."/>
            <person name="Elkadiri S."/>
            <person name="Gnanaolivu R."/>
            <person name="Hernandez B."/>
            <person name="Skinner E."/>
            <person name="Javaid M."/>
            <person name="Lee S."/>
            <person name="Li M."/>
            <person name="Ming W."/>
            <person name="Munidasa M."/>
            <person name="Muniz J."/>
            <person name="Nguyen L."/>
            <person name="Hughes D."/>
            <person name="Osuji N."/>
            <person name="Pu L.-L."/>
            <person name="Puazo M."/>
            <person name="Qu C."/>
            <person name="Quiroz J."/>
            <person name="Raj R."/>
            <person name="Weissenberger G."/>
            <person name="Xin Y."/>
            <person name="Zou X."/>
            <person name="Han Y."/>
            <person name="Worley K."/>
            <person name="Muzny D."/>
            <person name="Gibbs R."/>
        </authorList>
    </citation>
    <scope>NUCLEOTIDE SEQUENCE</scope>
    <source>
        <strain evidence="3">Sampled in the wild</strain>
    </source>
</reference>
<evidence type="ECO:0000313" key="4">
    <source>
        <dbReference type="Proteomes" id="UP000792457"/>
    </source>
</evidence>
<evidence type="ECO:0000256" key="1">
    <source>
        <dbReference type="SAM" id="SignalP"/>
    </source>
</evidence>
<dbReference type="GO" id="GO:0005576">
    <property type="term" value="C:extracellular region"/>
    <property type="evidence" value="ECO:0007669"/>
    <property type="project" value="InterPro"/>
</dbReference>
<dbReference type="PROSITE" id="PS50940">
    <property type="entry name" value="CHIT_BIND_II"/>
    <property type="match status" value="1"/>
</dbReference>
<organism evidence="3 4">
    <name type="scientific">Ladona fulva</name>
    <name type="common">Scarce chaser dragonfly</name>
    <name type="synonym">Libellula fulva</name>
    <dbReference type="NCBI Taxonomy" id="123851"/>
    <lineage>
        <taxon>Eukaryota</taxon>
        <taxon>Metazoa</taxon>
        <taxon>Ecdysozoa</taxon>
        <taxon>Arthropoda</taxon>
        <taxon>Hexapoda</taxon>
        <taxon>Insecta</taxon>
        <taxon>Pterygota</taxon>
        <taxon>Palaeoptera</taxon>
        <taxon>Odonata</taxon>
        <taxon>Epiprocta</taxon>
        <taxon>Anisoptera</taxon>
        <taxon>Libelluloidea</taxon>
        <taxon>Libellulidae</taxon>
        <taxon>Ladona</taxon>
    </lineage>
</organism>
<dbReference type="OrthoDB" id="6597859at2759"/>
<dbReference type="InterPro" id="IPR002557">
    <property type="entry name" value="Chitin-bd_dom"/>
</dbReference>
<proteinExistence type="predicted"/>
<dbReference type="InterPro" id="IPR036508">
    <property type="entry name" value="Chitin-bd_dom_sf"/>
</dbReference>
<gene>
    <name evidence="3" type="ORF">J437_LFUL012001</name>
</gene>
<dbReference type="SMART" id="SM00494">
    <property type="entry name" value="ChtBD2"/>
    <property type="match status" value="1"/>
</dbReference>
<dbReference type="Pfam" id="PF01607">
    <property type="entry name" value="CBM_14"/>
    <property type="match status" value="1"/>
</dbReference>
<reference evidence="3" key="1">
    <citation type="submission" date="2013-04" db="EMBL/GenBank/DDBJ databases">
        <authorList>
            <person name="Qu J."/>
            <person name="Murali S.C."/>
            <person name="Bandaranaike D."/>
            <person name="Bellair M."/>
            <person name="Blankenburg K."/>
            <person name="Chao H."/>
            <person name="Dinh H."/>
            <person name="Doddapaneni H."/>
            <person name="Downs B."/>
            <person name="Dugan-Rocha S."/>
            <person name="Elkadiri S."/>
            <person name="Gnanaolivu R.D."/>
            <person name="Hernandez B."/>
            <person name="Javaid M."/>
            <person name="Jayaseelan J.C."/>
            <person name="Lee S."/>
            <person name="Li M."/>
            <person name="Ming W."/>
            <person name="Munidasa M."/>
            <person name="Muniz J."/>
            <person name="Nguyen L."/>
            <person name="Ongeri F."/>
            <person name="Osuji N."/>
            <person name="Pu L.-L."/>
            <person name="Puazo M."/>
            <person name="Qu C."/>
            <person name="Quiroz J."/>
            <person name="Raj R."/>
            <person name="Weissenberger G."/>
            <person name="Xin Y."/>
            <person name="Zou X."/>
            <person name="Han Y."/>
            <person name="Richards S."/>
            <person name="Worley K."/>
            <person name="Muzny D."/>
            <person name="Gibbs R."/>
        </authorList>
    </citation>
    <scope>NUCLEOTIDE SEQUENCE</scope>
    <source>
        <strain evidence="3">Sampled in the wild</strain>
    </source>
</reference>
<feature type="domain" description="Chitin-binding type-2" evidence="2">
    <location>
        <begin position="81"/>
        <end position="141"/>
    </location>
</feature>
<feature type="chain" id="PRO_5035458663" description="Chitin-binding type-2 domain-containing protein" evidence="1">
    <location>
        <begin position="20"/>
        <end position="198"/>
    </location>
</feature>
<sequence>MSAQIYFFIFVAALSEVLSQDPRTCTRVGIQCSDCQTLSECVKDADGLGYHYERDRKCPLNVVCDEFALYCELDGYCRHKEFECPSQDYDTEIVFPHPYYCNKYYGCLGPDKYSYICDEGTAFNPTTKDCSLPADAYICIDYPIPLCEVENFIGDIPNSDYMYICRKELEPLRLLYPEIHLKSDPPLTSTMEPSTSTN</sequence>
<dbReference type="AlphaFoldDB" id="A0A8K0JZU9"/>
<feature type="signal peptide" evidence="1">
    <location>
        <begin position="1"/>
        <end position="19"/>
    </location>
</feature>
<comment type="caution">
    <text evidence="3">The sequence shown here is derived from an EMBL/GenBank/DDBJ whole genome shotgun (WGS) entry which is preliminary data.</text>
</comment>
<dbReference type="EMBL" id="KZ308251">
    <property type="protein sequence ID" value="KAG8225745.1"/>
    <property type="molecule type" value="Genomic_DNA"/>
</dbReference>
<evidence type="ECO:0000313" key="3">
    <source>
        <dbReference type="EMBL" id="KAG8225745.1"/>
    </source>
</evidence>